<dbReference type="CDD" id="cd01042">
    <property type="entry name" value="DMQH"/>
    <property type="match status" value="1"/>
</dbReference>
<dbReference type="PANTHER" id="PTHR11237:SF4">
    <property type="entry name" value="5-DEMETHOXYUBIQUINONE HYDROXYLASE, MITOCHONDRIAL"/>
    <property type="match status" value="1"/>
</dbReference>
<evidence type="ECO:0000256" key="8">
    <source>
        <dbReference type="ARBA" id="ARBA00023136"/>
    </source>
</evidence>
<feature type="binding site" evidence="9">
    <location>
        <position position="79"/>
    </location>
    <ligand>
        <name>Fe cation</name>
        <dbReference type="ChEBI" id="CHEBI:24875"/>
        <label>1</label>
    </ligand>
</feature>
<keyword evidence="3 9" id="KW-0831">Ubiquinone biosynthesis</keyword>
<dbReference type="NCBIfam" id="NF033656">
    <property type="entry name" value="DMQ_monoox_COQ7"/>
    <property type="match status" value="1"/>
</dbReference>
<keyword evidence="11" id="KW-1185">Reference proteome</keyword>
<accession>A0A9Q8X421</accession>
<evidence type="ECO:0000256" key="5">
    <source>
        <dbReference type="ARBA" id="ARBA00023002"/>
    </source>
</evidence>
<evidence type="ECO:0000256" key="2">
    <source>
        <dbReference type="ARBA" id="ARBA00022475"/>
    </source>
</evidence>
<comment type="cofactor">
    <cofactor evidence="9">
        <name>Fe cation</name>
        <dbReference type="ChEBI" id="CHEBI:24875"/>
    </cofactor>
    <text evidence="9">Binds 2 iron ions per subunit.</text>
</comment>
<dbReference type="AlphaFoldDB" id="A0A9Q8X421"/>
<dbReference type="InterPro" id="IPR009078">
    <property type="entry name" value="Ferritin-like_SF"/>
</dbReference>
<evidence type="ECO:0000313" key="11">
    <source>
        <dbReference type="Proteomes" id="UP001056381"/>
    </source>
</evidence>
<keyword evidence="2 9" id="KW-1003">Cell membrane</keyword>
<proteinExistence type="inferred from homology"/>
<keyword evidence="4 9" id="KW-0479">Metal-binding</keyword>
<keyword evidence="5 9" id="KW-0560">Oxidoreductase</keyword>
<keyword evidence="7 9" id="KW-0503">Monooxygenase</keyword>
<comment type="catalytic activity">
    <reaction evidence="9">
        <text>a 5-methoxy-2-methyl-3-(all-trans-polyprenyl)benzene-1,4-diol + AH2 + O2 = a 3-demethylubiquinol + A + H2O</text>
        <dbReference type="Rhea" id="RHEA:50908"/>
        <dbReference type="Rhea" id="RHEA-COMP:10859"/>
        <dbReference type="Rhea" id="RHEA-COMP:10914"/>
        <dbReference type="ChEBI" id="CHEBI:13193"/>
        <dbReference type="ChEBI" id="CHEBI:15377"/>
        <dbReference type="ChEBI" id="CHEBI:15379"/>
        <dbReference type="ChEBI" id="CHEBI:17499"/>
        <dbReference type="ChEBI" id="CHEBI:84167"/>
        <dbReference type="ChEBI" id="CHEBI:84422"/>
        <dbReference type="EC" id="1.14.99.60"/>
    </reaction>
</comment>
<protein>
    <recommendedName>
        <fullName evidence="9">3-demethoxyubiquinol 3-hydroxylase</fullName>
        <shortName evidence="9">DMQ hydroxylase</shortName>
        <ecNumber evidence="9">1.14.99.60</ecNumber>
    </recommendedName>
    <alternativeName>
        <fullName evidence="9">2-nonaprenyl-3-methyl-6-methoxy-1,4-benzoquinol hydroxylase</fullName>
    </alternativeName>
</protein>
<dbReference type="InterPro" id="IPR012347">
    <property type="entry name" value="Ferritin-like"/>
</dbReference>
<evidence type="ECO:0000313" key="10">
    <source>
        <dbReference type="EMBL" id="URQ63258.1"/>
    </source>
</evidence>
<evidence type="ECO:0000256" key="6">
    <source>
        <dbReference type="ARBA" id="ARBA00023004"/>
    </source>
</evidence>
<name>A0A9Q8X421_9GAMM</name>
<feature type="binding site" evidence="9">
    <location>
        <position position="82"/>
    </location>
    <ligand>
        <name>Fe cation</name>
        <dbReference type="ChEBI" id="CHEBI:24875"/>
        <label>1</label>
    </ligand>
</feature>
<comment type="similarity">
    <text evidence="9">Belongs to the COQ7 family.</text>
</comment>
<dbReference type="InterPro" id="IPR011566">
    <property type="entry name" value="Ubq_synth_Coq7"/>
</dbReference>
<dbReference type="EC" id="1.14.99.60" evidence="9"/>
<keyword evidence="8 9" id="KW-0472">Membrane</keyword>
<evidence type="ECO:0000256" key="9">
    <source>
        <dbReference type="HAMAP-Rule" id="MF_01658"/>
    </source>
</evidence>
<dbReference type="GO" id="GO:0046872">
    <property type="term" value="F:metal ion binding"/>
    <property type="evidence" value="ECO:0007669"/>
    <property type="project" value="UniProtKB-KW"/>
</dbReference>
<keyword evidence="6 9" id="KW-0408">Iron</keyword>
<comment type="pathway">
    <text evidence="1 9">Cofactor biosynthesis; ubiquinone biosynthesis.</text>
</comment>
<comment type="function">
    <text evidence="9">Catalyzes the hydroxylation of 2-nonaprenyl-3-methyl-6-methoxy-1,4-benzoquinol during ubiquinone biosynthesis.</text>
</comment>
<organism evidence="10 11">
    <name type="scientific">SAR86 cluster bacterium</name>
    <dbReference type="NCBI Taxonomy" id="2030880"/>
    <lineage>
        <taxon>Bacteria</taxon>
        <taxon>Pseudomonadati</taxon>
        <taxon>Pseudomonadota</taxon>
        <taxon>Gammaproteobacteria</taxon>
        <taxon>SAR86 cluster</taxon>
    </lineage>
</organism>
<feature type="binding site" evidence="9">
    <location>
        <position position="79"/>
    </location>
    <ligand>
        <name>Fe cation</name>
        <dbReference type="ChEBI" id="CHEBI:24875"/>
        <label>2</label>
    </ligand>
</feature>
<evidence type="ECO:0000256" key="1">
    <source>
        <dbReference type="ARBA" id="ARBA00004749"/>
    </source>
</evidence>
<dbReference type="GO" id="GO:0005886">
    <property type="term" value="C:plasma membrane"/>
    <property type="evidence" value="ECO:0007669"/>
    <property type="project" value="UniProtKB-SubCell"/>
</dbReference>
<comment type="subcellular location">
    <subcellularLocation>
        <location evidence="9">Cell membrane</location>
        <topology evidence="9">Peripheral membrane protein</topology>
    </subcellularLocation>
</comment>
<dbReference type="Proteomes" id="UP001056381">
    <property type="component" value="Chromosome"/>
</dbReference>
<sequence length="200" mass="22717">MSLEEKIAGEFNHFLKIMNHKEEGKPDESLSEDEKRHSISLMRVNASGEVAAQALYRGQAFFAKSKKVKKHLLKAGEEEFRHLKWCDKRLKELGGRKSLLDPFYYAGSFTLGSIAAFFGDEKSLGFIEETEKQVVKHLEGHLDEMSPSDTKSREILKKMIDEEEEHGKEAKDHGGEELPTVVKGLMKITAKSMTTLSRYI</sequence>
<feature type="binding site" evidence="9">
    <location>
        <position position="163"/>
    </location>
    <ligand>
        <name>Fe cation</name>
        <dbReference type="ChEBI" id="CHEBI:24875"/>
        <label>2</label>
    </ligand>
</feature>
<dbReference type="GO" id="GO:0008682">
    <property type="term" value="F:3-demethoxyubiquinol 3-hydroxylase activity"/>
    <property type="evidence" value="ECO:0007669"/>
    <property type="project" value="UniProtKB-EC"/>
</dbReference>
<feature type="binding site" evidence="9">
    <location>
        <position position="163"/>
    </location>
    <ligand>
        <name>Fe cation</name>
        <dbReference type="ChEBI" id="CHEBI:24875"/>
        <label>1</label>
    </ligand>
</feature>
<dbReference type="GO" id="GO:0006744">
    <property type="term" value="P:ubiquinone biosynthetic process"/>
    <property type="evidence" value="ECO:0007669"/>
    <property type="project" value="UniProtKB-UniRule"/>
</dbReference>
<feature type="binding site" evidence="9">
    <location>
        <position position="131"/>
    </location>
    <ligand>
        <name>Fe cation</name>
        <dbReference type="ChEBI" id="CHEBI:24875"/>
        <label>2</label>
    </ligand>
</feature>
<dbReference type="PANTHER" id="PTHR11237">
    <property type="entry name" value="COENZYME Q10 BIOSYNTHESIS PROTEIN 7"/>
    <property type="match status" value="1"/>
</dbReference>
<feature type="binding site" evidence="9">
    <location>
        <position position="49"/>
    </location>
    <ligand>
        <name>Fe cation</name>
        <dbReference type="ChEBI" id="CHEBI:24875"/>
        <label>1</label>
    </ligand>
</feature>
<feature type="binding site" evidence="9">
    <location>
        <position position="166"/>
    </location>
    <ligand>
        <name>Fe cation</name>
        <dbReference type="ChEBI" id="CHEBI:24875"/>
        <label>2</label>
    </ligand>
</feature>
<reference evidence="10" key="1">
    <citation type="submission" date="2022-05" db="EMBL/GenBank/DDBJ databases">
        <title>Single-amplified genomics reveal most streamlined microbe among free-living bacteria.</title>
        <authorList>
            <person name="Roda-Garcia J."/>
            <person name="Haro-Moreno J.M."/>
            <person name="Rodriguez-Valera F."/>
            <person name="Almagro-Moreno S."/>
            <person name="Lopez-Perez M."/>
        </authorList>
    </citation>
    <scope>NUCLEOTIDE SEQUENCE</scope>
    <source>
        <strain evidence="10">TMED112-D2-2</strain>
    </source>
</reference>
<evidence type="ECO:0000256" key="3">
    <source>
        <dbReference type="ARBA" id="ARBA00022688"/>
    </source>
</evidence>
<evidence type="ECO:0000256" key="7">
    <source>
        <dbReference type="ARBA" id="ARBA00023033"/>
    </source>
</evidence>
<dbReference type="Pfam" id="PF03232">
    <property type="entry name" value="COQ7"/>
    <property type="match status" value="1"/>
</dbReference>
<dbReference type="Gene3D" id="1.20.1260.10">
    <property type="match status" value="1"/>
</dbReference>
<gene>
    <name evidence="9 10" type="primary">coq7</name>
    <name evidence="10" type="ORF">M9B40_00385</name>
</gene>
<dbReference type="EMBL" id="CP097966">
    <property type="protein sequence ID" value="URQ63258.1"/>
    <property type="molecule type" value="Genomic_DNA"/>
</dbReference>
<evidence type="ECO:0000256" key="4">
    <source>
        <dbReference type="ARBA" id="ARBA00022723"/>
    </source>
</evidence>
<dbReference type="HAMAP" id="MF_01658">
    <property type="entry name" value="COQ7"/>
    <property type="match status" value="1"/>
</dbReference>
<dbReference type="SUPFAM" id="SSF47240">
    <property type="entry name" value="Ferritin-like"/>
    <property type="match status" value="1"/>
</dbReference>
<dbReference type="InterPro" id="IPR047809">
    <property type="entry name" value="COQ7_proteobact"/>
</dbReference>